<evidence type="ECO:0000256" key="1">
    <source>
        <dbReference type="SAM" id="MobiDB-lite"/>
    </source>
</evidence>
<evidence type="ECO:0000313" key="3">
    <source>
        <dbReference type="Proteomes" id="UP000602745"/>
    </source>
</evidence>
<evidence type="ECO:0000313" key="2">
    <source>
        <dbReference type="EMBL" id="GGE54130.1"/>
    </source>
</evidence>
<dbReference type="Proteomes" id="UP000602745">
    <property type="component" value="Unassembled WGS sequence"/>
</dbReference>
<keyword evidence="3" id="KW-1185">Reference proteome</keyword>
<reference evidence="2" key="2">
    <citation type="submission" date="2020-09" db="EMBL/GenBank/DDBJ databases">
        <authorList>
            <person name="Sun Q."/>
            <person name="Sedlacek I."/>
        </authorList>
    </citation>
    <scope>NUCLEOTIDE SEQUENCE</scope>
    <source>
        <strain evidence="2">CCM 7684</strain>
    </source>
</reference>
<feature type="compositionally biased region" description="Basic and acidic residues" evidence="1">
    <location>
        <begin position="1"/>
        <end position="11"/>
    </location>
</feature>
<comment type="caution">
    <text evidence="2">The sequence shown here is derived from an EMBL/GenBank/DDBJ whole genome shotgun (WGS) entry which is preliminary data.</text>
</comment>
<reference evidence="2" key="1">
    <citation type="journal article" date="2014" name="Int. J. Syst. Evol. Microbiol.">
        <title>Complete genome sequence of Corynebacterium casei LMG S-19264T (=DSM 44701T), isolated from a smear-ripened cheese.</title>
        <authorList>
            <consortium name="US DOE Joint Genome Institute (JGI-PGF)"/>
            <person name="Walter F."/>
            <person name="Albersmeier A."/>
            <person name="Kalinowski J."/>
            <person name="Ruckert C."/>
        </authorList>
    </citation>
    <scope>NUCLEOTIDE SEQUENCE</scope>
    <source>
        <strain evidence="2">CCM 7684</strain>
    </source>
</reference>
<feature type="region of interest" description="Disordered" evidence="1">
    <location>
        <begin position="1"/>
        <end position="90"/>
    </location>
</feature>
<organism evidence="2 3">
    <name type="scientific">Agaricicola taiwanensis</name>
    <dbReference type="NCBI Taxonomy" id="591372"/>
    <lineage>
        <taxon>Bacteria</taxon>
        <taxon>Pseudomonadati</taxon>
        <taxon>Pseudomonadota</taxon>
        <taxon>Alphaproteobacteria</taxon>
        <taxon>Rhodobacterales</taxon>
        <taxon>Paracoccaceae</taxon>
        <taxon>Agaricicola</taxon>
    </lineage>
</organism>
<sequence>METRTWEDDMTQKPTNKPEPSDRNFGAETTETDLANARMGSNRLEGNDQASVRNERPAMPEASTRTEGVIESFENMDPKTRAARERPSKG</sequence>
<accession>A0A8J3E0K8</accession>
<proteinExistence type="predicted"/>
<name>A0A8J3E0K8_9RHOB</name>
<protein>
    <submittedName>
        <fullName evidence="2">Uncharacterized protein</fullName>
    </submittedName>
</protein>
<dbReference type="AlphaFoldDB" id="A0A8J3E0K8"/>
<gene>
    <name evidence="2" type="ORF">GCM10007276_34020</name>
</gene>
<feature type="compositionally biased region" description="Basic and acidic residues" evidence="1">
    <location>
        <begin position="76"/>
        <end position="90"/>
    </location>
</feature>
<dbReference type="EMBL" id="BMCP01000007">
    <property type="protein sequence ID" value="GGE54130.1"/>
    <property type="molecule type" value="Genomic_DNA"/>
</dbReference>